<dbReference type="RefSeq" id="XP_012692867.2">
    <property type="nucleotide sequence ID" value="XM_012837413.3"/>
</dbReference>
<dbReference type="Pfam" id="PF00001">
    <property type="entry name" value="7tm_1"/>
    <property type="match status" value="1"/>
</dbReference>
<evidence type="ECO:0000256" key="9">
    <source>
        <dbReference type="ARBA" id="ARBA00023224"/>
    </source>
</evidence>
<dbReference type="GO" id="GO:0005886">
    <property type="term" value="C:plasma membrane"/>
    <property type="evidence" value="ECO:0007669"/>
    <property type="project" value="UniProtKB-SubCell"/>
</dbReference>
<keyword evidence="8 12" id="KW-0675">Receptor</keyword>
<keyword evidence="7 14" id="KW-0472">Membrane</keyword>
<comment type="similarity">
    <text evidence="12">Belongs to the G-protein coupled receptor 1 family.</text>
</comment>
<dbReference type="PANTHER" id="PTHR24230:SF123">
    <property type="entry name" value="G-PROTEIN COUPLED RECEPTORS FAMILY 1 PROFILE DOMAIN-CONTAINING PROTEIN"/>
    <property type="match status" value="1"/>
</dbReference>
<evidence type="ECO:0000256" key="7">
    <source>
        <dbReference type="ARBA" id="ARBA00023136"/>
    </source>
</evidence>
<feature type="compositionally biased region" description="Gly residues" evidence="13">
    <location>
        <begin position="11"/>
        <end position="21"/>
    </location>
</feature>
<dbReference type="GO" id="GO:0007218">
    <property type="term" value="P:neuropeptide signaling pathway"/>
    <property type="evidence" value="ECO:0007669"/>
    <property type="project" value="TreeGrafter"/>
</dbReference>
<evidence type="ECO:0000256" key="6">
    <source>
        <dbReference type="ARBA" id="ARBA00023040"/>
    </source>
</evidence>
<organism evidence="16 17">
    <name type="scientific">Clupea harengus</name>
    <name type="common">Atlantic herring</name>
    <dbReference type="NCBI Taxonomy" id="7950"/>
    <lineage>
        <taxon>Eukaryota</taxon>
        <taxon>Metazoa</taxon>
        <taxon>Chordata</taxon>
        <taxon>Craniata</taxon>
        <taxon>Vertebrata</taxon>
        <taxon>Euteleostomi</taxon>
        <taxon>Actinopterygii</taxon>
        <taxon>Neopterygii</taxon>
        <taxon>Teleostei</taxon>
        <taxon>Clupei</taxon>
        <taxon>Clupeiformes</taxon>
        <taxon>Clupeoidei</taxon>
        <taxon>Clupeidae</taxon>
        <taxon>Clupea</taxon>
    </lineage>
</organism>
<evidence type="ECO:0000256" key="3">
    <source>
        <dbReference type="ARBA" id="ARBA00022475"/>
    </source>
</evidence>
<keyword evidence="5 14" id="KW-1133">Transmembrane helix</keyword>
<dbReference type="InterPro" id="IPR000276">
    <property type="entry name" value="GPCR_Rhodpsn"/>
</dbReference>
<evidence type="ECO:0000259" key="15">
    <source>
        <dbReference type="PROSITE" id="PS50262"/>
    </source>
</evidence>
<dbReference type="InterPro" id="IPR000670">
    <property type="entry name" value="Urot_II_rcpt"/>
</dbReference>
<feature type="transmembrane region" description="Helical" evidence="14">
    <location>
        <begin position="35"/>
        <end position="58"/>
    </location>
</feature>
<feature type="transmembrane region" description="Helical" evidence="14">
    <location>
        <begin position="266"/>
        <end position="287"/>
    </location>
</feature>
<dbReference type="PROSITE" id="PS00237">
    <property type="entry name" value="G_PROTEIN_RECEP_F1_1"/>
    <property type="match status" value="1"/>
</dbReference>
<comment type="subcellular location">
    <subcellularLocation>
        <location evidence="1">Cell membrane</location>
        <topology evidence="1">Multi-pass membrane protein</topology>
    </subcellularLocation>
</comment>
<evidence type="ECO:0000256" key="13">
    <source>
        <dbReference type="SAM" id="MobiDB-lite"/>
    </source>
</evidence>
<reference evidence="17" key="1">
    <citation type="submission" date="2025-08" db="UniProtKB">
        <authorList>
            <consortium name="RefSeq"/>
        </authorList>
    </citation>
    <scope>IDENTIFICATION</scope>
</reference>
<evidence type="ECO:0000256" key="11">
    <source>
        <dbReference type="ARBA" id="ARBA00032764"/>
    </source>
</evidence>
<dbReference type="SUPFAM" id="SSF81321">
    <property type="entry name" value="Family A G protein-coupled receptor-like"/>
    <property type="match status" value="1"/>
</dbReference>
<feature type="domain" description="G-protein coupled receptors family 1 profile" evidence="15">
    <location>
        <begin position="50"/>
        <end position="328"/>
    </location>
</feature>
<evidence type="ECO:0000256" key="10">
    <source>
        <dbReference type="ARBA" id="ARBA00025579"/>
    </source>
</evidence>
<feature type="region of interest" description="Disordered" evidence="13">
    <location>
        <begin position="1"/>
        <end position="21"/>
    </location>
</feature>
<evidence type="ECO:0000256" key="5">
    <source>
        <dbReference type="ARBA" id="ARBA00022989"/>
    </source>
</evidence>
<evidence type="ECO:0000256" key="2">
    <source>
        <dbReference type="ARBA" id="ARBA00014302"/>
    </source>
</evidence>
<feature type="transmembrane region" description="Helical" evidence="14">
    <location>
        <begin position="150"/>
        <end position="172"/>
    </location>
</feature>
<accession>A0A6P3WAC2</accession>
<sequence>MNQTPNVTSASGGGGSGAGGGGGGGGGSGAWVTSLLGATLLSMCVLGMAGNLYTLLVMRSAVLRRTGSMYVFILNLAMADLLYLGTIPFVVCTYFAHNWFFGETGCRILLSLDLLTMHASVFVLVAMSLERYRAVAAPFRARRSSNVRTHWLTALALWLLAFMLTLPMMVMIRLREGRPSSAGLVKRICFPTWTPEAFRAYLTVLFITSMLVPGLVMVGLYAGLAKRYWAAQANLARRSGGPGGGGERSVSSSSSRKRRRSLKHKVVAMIFSIVVCYWACFLPFWGWQLVKLFSPESLRELSPAAHTYVNFFVTCLTYGNSCVNPLLYTLLTRNYKDYLAQRSHSAGSSRTEVGSAAAGAPIAAGTQDL</sequence>
<proteinExistence type="inferred from homology"/>
<dbReference type="OrthoDB" id="6076970at2759"/>
<feature type="transmembrane region" description="Helical" evidence="14">
    <location>
        <begin position="200"/>
        <end position="224"/>
    </location>
</feature>
<evidence type="ECO:0000256" key="4">
    <source>
        <dbReference type="ARBA" id="ARBA00022692"/>
    </source>
</evidence>
<keyword evidence="3" id="KW-1003">Cell membrane</keyword>
<feature type="transmembrane region" description="Helical" evidence="14">
    <location>
        <begin position="70"/>
        <end position="96"/>
    </location>
</feature>
<dbReference type="Proteomes" id="UP000515152">
    <property type="component" value="Chromosome 24"/>
</dbReference>
<gene>
    <name evidence="17" type="primary">LOC105908853</name>
</gene>
<keyword evidence="9 12" id="KW-0807">Transducer</keyword>
<dbReference type="GO" id="GO:0001604">
    <property type="term" value="F:urotensin II receptor activity"/>
    <property type="evidence" value="ECO:0007669"/>
    <property type="project" value="InterPro"/>
</dbReference>
<dbReference type="GeneID" id="105908853"/>
<dbReference type="Gene3D" id="1.20.1070.10">
    <property type="entry name" value="Rhodopsin 7-helix transmembrane proteins"/>
    <property type="match status" value="1"/>
</dbReference>
<dbReference type="GO" id="GO:0008217">
    <property type="term" value="P:regulation of blood pressure"/>
    <property type="evidence" value="ECO:0007669"/>
    <property type="project" value="InterPro"/>
</dbReference>
<feature type="transmembrane region" description="Helical" evidence="14">
    <location>
        <begin position="108"/>
        <end position="129"/>
    </location>
</feature>
<keyword evidence="4 12" id="KW-0812">Transmembrane</keyword>
<dbReference type="PRINTS" id="PR00237">
    <property type="entry name" value="GPCRRHODOPSN"/>
</dbReference>
<evidence type="ECO:0000313" key="17">
    <source>
        <dbReference type="RefSeq" id="XP_012692867.2"/>
    </source>
</evidence>
<protein>
    <recommendedName>
        <fullName evidence="2">Urotensin-2 receptor</fullName>
    </recommendedName>
    <alternativeName>
        <fullName evidence="11">Urotensin II receptor</fullName>
    </alternativeName>
</protein>
<evidence type="ECO:0000256" key="1">
    <source>
        <dbReference type="ARBA" id="ARBA00004651"/>
    </source>
</evidence>
<feature type="transmembrane region" description="Helical" evidence="14">
    <location>
        <begin position="307"/>
        <end position="331"/>
    </location>
</feature>
<evidence type="ECO:0000313" key="16">
    <source>
        <dbReference type="Proteomes" id="UP000515152"/>
    </source>
</evidence>
<dbReference type="PRINTS" id="PR00647">
    <property type="entry name" value="UROTENSIN2R"/>
</dbReference>
<dbReference type="GO" id="GO:0097746">
    <property type="term" value="P:blood vessel diameter maintenance"/>
    <property type="evidence" value="ECO:0007669"/>
    <property type="project" value="InterPro"/>
</dbReference>
<evidence type="ECO:0000256" key="8">
    <source>
        <dbReference type="ARBA" id="ARBA00023170"/>
    </source>
</evidence>
<evidence type="ECO:0000256" key="12">
    <source>
        <dbReference type="RuleBase" id="RU000688"/>
    </source>
</evidence>
<keyword evidence="16" id="KW-1185">Reference proteome</keyword>
<dbReference type="PANTHER" id="PTHR24230">
    <property type="entry name" value="G-PROTEIN COUPLED RECEPTOR"/>
    <property type="match status" value="1"/>
</dbReference>
<name>A0A6P3WAC2_CLUHA</name>
<evidence type="ECO:0000256" key="14">
    <source>
        <dbReference type="SAM" id="Phobius"/>
    </source>
</evidence>
<dbReference type="AlphaFoldDB" id="A0A6P3WAC2"/>
<keyword evidence="6 12" id="KW-0297">G-protein coupled receptor</keyword>
<dbReference type="KEGG" id="char:105908853"/>
<dbReference type="InterPro" id="IPR017452">
    <property type="entry name" value="GPCR_Rhodpsn_7TM"/>
</dbReference>
<dbReference type="PROSITE" id="PS50262">
    <property type="entry name" value="G_PROTEIN_RECEP_F1_2"/>
    <property type="match status" value="1"/>
</dbReference>
<comment type="function">
    <text evidence="10">High affinity receptor for urotensin-2 and urotensin-2B. The activity of this receptor is mediated by a G-protein that activate a phosphatidylinositol-calcium second messenger system.</text>
</comment>